<dbReference type="RefSeq" id="WP_380759229.1">
    <property type="nucleotide sequence ID" value="NZ_JBHSRF010000058.1"/>
</dbReference>
<dbReference type="SUPFAM" id="SSF53597">
    <property type="entry name" value="Dihydrofolate reductase-like"/>
    <property type="match status" value="1"/>
</dbReference>
<proteinExistence type="predicted"/>
<dbReference type="EMBL" id="JBHSRF010000058">
    <property type="protein sequence ID" value="MFC6085269.1"/>
    <property type="molecule type" value="Genomic_DNA"/>
</dbReference>
<dbReference type="InterPro" id="IPR050765">
    <property type="entry name" value="Riboflavin_Biosynth_HTPR"/>
</dbReference>
<evidence type="ECO:0000313" key="3">
    <source>
        <dbReference type="Proteomes" id="UP001596137"/>
    </source>
</evidence>
<dbReference type="InterPro" id="IPR002734">
    <property type="entry name" value="RibDG_C"/>
</dbReference>
<evidence type="ECO:0000259" key="1">
    <source>
        <dbReference type="Pfam" id="PF01872"/>
    </source>
</evidence>
<reference evidence="3" key="1">
    <citation type="journal article" date="2019" name="Int. J. Syst. Evol. Microbiol.">
        <title>The Global Catalogue of Microorganisms (GCM) 10K type strain sequencing project: providing services to taxonomists for standard genome sequencing and annotation.</title>
        <authorList>
            <consortium name="The Broad Institute Genomics Platform"/>
            <consortium name="The Broad Institute Genome Sequencing Center for Infectious Disease"/>
            <person name="Wu L."/>
            <person name="Ma J."/>
        </authorList>
    </citation>
    <scope>NUCLEOTIDE SEQUENCE [LARGE SCALE GENOMIC DNA]</scope>
    <source>
        <strain evidence="3">JCM 30346</strain>
    </source>
</reference>
<comment type="caution">
    <text evidence="2">The sequence shown here is derived from an EMBL/GenBank/DDBJ whole genome shotgun (WGS) entry which is preliminary data.</text>
</comment>
<accession>A0ABW1NPJ8</accession>
<dbReference type="PANTHER" id="PTHR38011:SF11">
    <property type="entry name" value="2,5-DIAMINO-6-RIBOSYLAMINO-4(3H)-PYRIMIDINONE 5'-PHOSPHATE REDUCTASE"/>
    <property type="match status" value="1"/>
</dbReference>
<feature type="domain" description="Bacterial bifunctional deaminase-reductase C-terminal" evidence="1">
    <location>
        <begin position="2"/>
        <end position="179"/>
    </location>
</feature>
<sequence length="191" mass="21043">MRKIIYWVHTSLDGFIEGPQGEFDWTSMGPELSAYSFGLVERSDTFLYGRVVWEMMSSYWPQAESMSDHEHDLKFAPIWRETRKVVVSRSLDSAPYGATVIGKDLAAEITALKREDGKDLLLTGGSGLAASLTALGLVDEYHIGVQPVVLGGGKPLFPRPEGRIHLELVESEVCDGRAVVSRYRPADGGRG</sequence>
<keyword evidence="3" id="KW-1185">Reference proteome</keyword>
<protein>
    <submittedName>
        <fullName evidence="2">Dihydrofolate reductase family protein</fullName>
    </submittedName>
</protein>
<organism evidence="2 3">
    <name type="scientific">Sphaerisporangium aureirubrum</name>
    <dbReference type="NCBI Taxonomy" id="1544736"/>
    <lineage>
        <taxon>Bacteria</taxon>
        <taxon>Bacillati</taxon>
        <taxon>Actinomycetota</taxon>
        <taxon>Actinomycetes</taxon>
        <taxon>Streptosporangiales</taxon>
        <taxon>Streptosporangiaceae</taxon>
        <taxon>Sphaerisporangium</taxon>
    </lineage>
</organism>
<dbReference type="InterPro" id="IPR024072">
    <property type="entry name" value="DHFR-like_dom_sf"/>
</dbReference>
<dbReference type="Gene3D" id="3.40.430.10">
    <property type="entry name" value="Dihydrofolate Reductase, subunit A"/>
    <property type="match status" value="1"/>
</dbReference>
<dbReference type="Pfam" id="PF01872">
    <property type="entry name" value="RibD_C"/>
    <property type="match status" value="1"/>
</dbReference>
<name>A0ABW1NPJ8_9ACTN</name>
<dbReference type="PANTHER" id="PTHR38011">
    <property type="entry name" value="DIHYDROFOLATE REDUCTASE FAMILY PROTEIN (AFU_ORTHOLOGUE AFUA_8G06820)"/>
    <property type="match status" value="1"/>
</dbReference>
<evidence type="ECO:0000313" key="2">
    <source>
        <dbReference type="EMBL" id="MFC6085269.1"/>
    </source>
</evidence>
<gene>
    <name evidence="2" type="ORF">ACFP1K_29170</name>
</gene>
<dbReference type="Proteomes" id="UP001596137">
    <property type="component" value="Unassembled WGS sequence"/>
</dbReference>